<gene>
    <name evidence="1" type="ORF">BW730_12765</name>
</gene>
<dbReference type="Pfam" id="PF02566">
    <property type="entry name" value="OsmC"/>
    <property type="match status" value="1"/>
</dbReference>
<protein>
    <submittedName>
        <fullName evidence="1">Oxidoreductase</fullName>
    </submittedName>
</protein>
<dbReference type="AlphaFoldDB" id="A0A1Q2CQB4"/>
<dbReference type="RefSeq" id="WP_077686572.1">
    <property type="nucleotide sequence ID" value="NZ_CP019606.1"/>
</dbReference>
<dbReference type="InterPro" id="IPR003718">
    <property type="entry name" value="OsmC/Ohr_fam"/>
</dbReference>
<dbReference type="PANTHER" id="PTHR34352:SF1">
    <property type="entry name" value="PROTEIN YHFA"/>
    <property type="match status" value="1"/>
</dbReference>
<dbReference type="KEGG" id="tes:BW730_12765"/>
<dbReference type="InterPro" id="IPR036102">
    <property type="entry name" value="OsmC/Ohrsf"/>
</dbReference>
<proteinExistence type="predicted"/>
<dbReference type="SUPFAM" id="SSF82784">
    <property type="entry name" value="OsmC-like"/>
    <property type="match status" value="1"/>
</dbReference>
<dbReference type="EMBL" id="CP019606">
    <property type="protein sequence ID" value="AQP48245.1"/>
    <property type="molecule type" value="Genomic_DNA"/>
</dbReference>
<sequence>MTEETRRPTTVSIARTAPLSYAATNSRGTTISVGSGETDDFTPVELMMVAIGACSAVDVDLITTRRAQPESFDVDVHATRVKDATGNRLDDIEVDFLLRFPDGEDGDRARNLIQRAIDSAHDRMCTVSRTIELGTPVTMRSVDDA</sequence>
<dbReference type="InterPro" id="IPR015946">
    <property type="entry name" value="KH_dom-like_a/b"/>
</dbReference>
<keyword evidence="2" id="KW-1185">Reference proteome</keyword>
<organism evidence="1 2">
    <name type="scientific">Tessaracoccus aquimaris</name>
    <dbReference type="NCBI Taxonomy" id="1332264"/>
    <lineage>
        <taxon>Bacteria</taxon>
        <taxon>Bacillati</taxon>
        <taxon>Actinomycetota</taxon>
        <taxon>Actinomycetes</taxon>
        <taxon>Propionibacteriales</taxon>
        <taxon>Propionibacteriaceae</taxon>
        <taxon>Tessaracoccus</taxon>
    </lineage>
</organism>
<dbReference type="Proteomes" id="UP000188145">
    <property type="component" value="Chromosome"/>
</dbReference>
<evidence type="ECO:0000313" key="1">
    <source>
        <dbReference type="EMBL" id="AQP48245.1"/>
    </source>
</evidence>
<dbReference type="STRING" id="1332264.BW730_12765"/>
<dbReference type="Gene3D" id="3.30.300.20">
    <property type="match status" value="1"/>
</dbReference>
<accession>A0A1Q2CQB4</accession>
<dbReference type="OrthoDB" id="4864805at2"/>
<reference evidence="2" key="1">
    <citation type="submission" date="2017-02" db="EMBL/GenBank/DDBJ databases">
        <title>Tessaracoccus aquaemaris sp. nov., isolated from the intestine of a Korean rockfish, Sebastes schlegelii, in a marine aquaculture pond.</title>
        <authorList>
            <person name="Tak E.J."/>
            <person name="Bae J.-W."/>
        </authorList>
    </citation>
    <scope>NUCLEOTIDE SEQUENCE [LARGE SCALE GENOMIC DNA]</scope>
    <source>
        <strain evidence="2">NSG39</strain>
    </source>
</reference>
<evidence type="ECO:0000313" key="2">
    <source>
        <dbReference type="Proteomes" id="UP000188145"/>
    </source>
</evidence>
<name>A0A1Q2CQB4_9ACTN</name>
<dbReference type="PANTHER" id="PTHR34352">
    <property type="entry name" value="PROTEIN YHFA"/>
    <property type="match status" value="1"/>
</dbReference>